<dbReference type="InterPro" id="IPR015424">
    <property type="entry name" value="PyrdxlP-dep_Trfase"/>
</dbReference>
<organism evidence="2 3">
    <name type="scientific">Gonapodya prolifera (strain JEL478)</name>
    <name type="common">Monoblepharis prolifera</name>
    <dbReference type="NCBI Taxonomy" id="1344416"/>
    <lineage>
        <taxon>Eukaryota</taxon>
        <taxon>Fungi</taxon>
        <taxon>Fungi incertae sedis</taxon>
        <taxon>Chytridiomycota</taxon>
        <taxon>Chytridiomycota incertae sedis</taxon>
        <taxon>Monoblepharidomycetes</taxon>
        <taxon>Monoblepharidales</taxon>
        <taxon>Gonapodyaceae</taxon>
        <taxon>Gonapodya</taxon>
    </lineage>
</organism>
<dbReference type="GO" id="GO:0047536">
    <property type="term" value="F:2-aminoadipate transaminase activity"/>
    <property type="evidence" value="ECO:0007669"/>
    <property type="project" value="TreeGrafter"/>
</dbReference>
<dbReference type="OMA" id="DFLQWPV"/>
<dbReference type="PANTHER" id="PTHR42858:SF1">
    <property type="entry name" value="LD15494P"/>
    <property type="match status" value="1"/>
</dbReference>
<dbReference type="CDD" id="cd00609">
    <property type="entry name" value="AAT_like"/>
    <property type="match status" value="1"/>
</dbReference>
<dbReference type="OrthoDB" id="691673at2759"/>
<dbReference type="PANTHER" id="PTHR42858">
    <property type="entry name" value="AMINOTRANSFERASE"/>
    <property type="match status" value="1"/>
</dbReference>
<dbReference type="InterPro" id="IPR004839">
    <property type="entry name" value="Aminotransferase_I/II_large"/>
</dbReference>
<dbReference type="InterPro" id="IPR015421">
    <property type="entry name" value="PyrdxlP-dep_Trfase_major"/>
</dbReference>
<dbReference type="Gene3D" id="3.40.640.10">
    <property type="entry name" value="Type I PLP-dependent aspartate aminotransferase-like (Major domain)"/>
    <property type="match status" value="1"/>
</dbReference>
<gene>
    <name evidence="2" type="ORF">M427DRAFT_54812</name>
</gene>
<dbReference type="AlphaFoldDB" id="A0A139AL63"/>
<evidence type="ECO:0000313" key="2">
    <source>
        <dbReference type="EMBL" id="KXS17155.1"/>
    </source>
</evidence>
<dbReference type="Proteomes" id="UP000070544">
    <property type="component" value="Unassembled WGS sequence"/>
</dbReference>
<dbReference type="STRING" id="1344416.A0A139AL63"/>
<dbReference type="SUPFAM" id="SSF53383">
    <property type="entry name" value="PLP-dependent transferases"/>
    <property type="match status" value="1"/>
</dbReference>
<dbReference type="EMBL" id="KQ965748">
    <property type="protein sequence ID" value="KXS17155.1"/>
    <property type="molecule type" value="Genomic_DNA"/>
</dbReference>
<name>A0A139AL63_GONPJ</name>
<keyword evidence="2" id="KW-0808">Transferase</keyword>
<evidence type="ECO:0000259" key="1">
    <source>
        <dbReference type="Pfam" id="PF00155"/>
    </source>
</evidence>
<proteinExistence type="predicted"/>
<sequence length="474" mass="52071">MPETPASTVEFETAVSPRASELRTLFDHVIGSTVIDFRVGGPGADLLDRGREAIADAAGAAMRGPDGVGALQYGPLQGDGVFLTHLSQWLTKEYAEEVPVEHLVVSTGCTGGLTEALTLFTHRDTIVFAEDPTYFLALLVFADHALRTESVATDDAGFVLADFEHKLEKARKELDARGPGSGWNGPEKEYRYDFVLYLCPTYSNPSGITLTPTQRENLVKLARKYDVLIISDDVYQTLPHTPTSRPPPRLLSYDLSLPNPSPHTPGTVISLQSFSKILGPGLRMGWIESSKEIVDRIAASGINESGGAPQHFTAHIVTHLLRTGQLEPHLLWTREKLRSRTQAMLEGLAWLSEPWAVERGFRLLTNPTGGYFAWLVGPPTFSASKLWTWLKSMRKQYTLASSPSPSAVPGGSTASPLDVTDLYVSFAPGNTFSVSKTKDNCARLCFAYYEEDKLKEGGERLGRVVRRWCEMEGI</sequence>
<keyword evidence="3" id="KW-1185">Reference proteome</keyword>
<feature type="domain" description="Aminotransferase class I/classII large" evidence="1">
    <location>
        <begin position="54"/>
        <end position="399"/>
    </location>
</feature>
<reference evidence="2 3" key="1">
    <citation type="journal article" date="2015" name="Genome Biol. Evol.">
        <title>Phylogenomic analyses indicate that early fungi evolved digesting cell walls of algal ancestors of land plants.</title>
        <authorList>
            <person name="Chang Y."/>
            <person name="Wang S."/>
            <person name="Sekimoto S."/>
            <person name="Aerts A.L."/>
            <person name="Choi C."/>
            <person name="Clum A."/>
            <person name="LaButti K.M."/>
            <person name="Lindquist E.A."/>
            <person name="Yee Ngan C."/>
            <person name="Ohm R.A."/>
            <person name="Salamov A.A."/>
            <person name="Grigoriev I.V."/>
            <person name="Spatafora J.W."/>
            <person name="Berbee M.L."/>
        </authorList>
    </citation>
    <scope>NUCLEOTIDE SEQUENCE [LARGE SCALE GENOMIC DNA]</scope>
    <source>
        <strain evidence="2 3">JEL478</strain>
    </source>
</reference>
<accession>A0A139AL63</accession>
<dbReference type="InterPro" id="IPR015422">
    <property type="entry name" value="PyrdxlP-dep_Trfase_small"/>
</dbReference>
<dbReference type="Gene3D" id="3.90.1150.10">
    <property type="entry name" value="Aspartate Aminotransferase, domain 1"/>
    <property type="match status" value="1"/>
</dbReference>
<evidence type="ECO:0000313" key="3">
    <source>
        <dbReference type="Proteomes" id="UP000070544"/>
    </source>
</evidence>
<protein>
    <submittedName>
        <fullName evidence="2">PLP-dependent transferase</fullName>
    </submittedName>
</protein>
<dbReference type="GO" id="GO:0030170">
    <property type="term" value="F:pyridoxal phosphate binding"/>
    <property type="evidence" value="ECO:0007669"/>
    <property type="project" value="InterPro"/>
</dbReference>
<dbReference type="Pfam" id="PF00155">
    <property type="entry name" value="Aminotran_1_2"/>
    <property type="match status" value="1"/>
</dbReference>